<dbReference type="GO" id="GO:0005484">
    <property type="term" value="F:SNAP receptor activity"/>
    <property type="evidence" value="ECO:0007669"/>
    <property type="project" value="TreeGrafter"/>
</dbReference>
<feature type="domain" description="T-SNARE coiled-coil homology" evidence="8">
    <location>
        <begin position="488"/>
        <end position="550"/>
    </location>
</feature>
<sequence length="588" mass="65838">MAFDGPYPSHSRPMERVILNALSYPVHEDIIVLESVDKSSFSNSAGKRIVFGLHRHFFRWIRSRTIFRRLRSFRATSETSSISTCSSVSLPSAAAEEFLPQVPEGNRSVGQLERSIQNMDRCFITSTATDSNDSGSLTDVSFMSPCGSLKSSFGCGNAEAAEILAINSTPSIRIYRSAAAGILPKEKRAAKVKEQYLEVSDGVWDAAEENPYATEGGPPSENPYSENPYSENPYSEHQNPYSENQNPYATENPYGGQNPYAASNPYTQNPYAQNPYGSNDAEQDMQQQPDAHDTESKSEILQEKEFGLNGHAGDEVPTDDMIDRPPSTASGTQAFLEEITVLHKANQDITDRIADLDKLHQESLSQIDESASAEFRERIDAAVAEIQQMNTTMTQRIKEIKGGTFENSDRSKHVELVEKNFRQNMQRQREVEVEYRKKERDVLERQYRIVNPDATDEEIEQVREGGSDLQIFLEATKDARTTGAKAAVNEVRSRYNEIQKIEQTMVELSELFEQLNQLVWAQETEVEQIKKDGEDAEANLGEAVQHLDAAIVSSASARKKKWWLFLILVIILAIIGVVIATQVAKKSE</sequence>
<dbReference type="GO" id="GO:0012505">
    <property type="term" value="C:endomembrane system"/>
    <property type="evidence" value="ECO:0007669"/>
    <property type="project" value="TreeGrafter"/>
</dbReference>
<dbReference type="Pfam" id="PF05739">
    <property type="entry name" value="SNARE"/>
    <property type="match status" value="1"/>
</dbReference>
<dbReference type="Pfam" id="PF00804">
    <property type="entry name" value="Syntaxin"/>
    <property type="match status" value="1"/>
</dbReference>
<dbReference type="Gene3D" id="1.20.58.70">
    <property type="match status" value="1"/>
</dbReference>
<dbReference type="GO" id="GO:0031201">
    <property type="term" value="C:SNARE complex"/>
    <property type="evidence" value="ECO:0007669"/>
    <property type="project" value="TreeGrafter"/>
</dbReference>
<protein>
    <submittedName>
        <fullName evidence="9">Syntaxin-1B</fullName>
    </submittedName>
</protein>
<feature type="compositionally biased region" description="Polar residues" evidence="6">
    <location>
        <begin position="222"/>
        <end position="249"/>
    </location>
</feature>
<dbReference type="Proteomes" id="UP001221413">
    <property type="component" value="Unassembled WGS sequence"/>
</dbReference>
<dbReference type="InterPro" id="IPR006011">
    <property type="entry name" value="Syntaxin_N"/>
</dbReference>
<dbReference type="CDD" id="cd15849">
    <property type="entry name" value="SNARE_Sso1"/>
    <property type="match status" value="1"/>
</dbReference>
<feature type="transmembrane region" description="Helical" evidence="7">
    <location>
        <begin position="562"/>
        <end position="584"/>
    </location>
</feature>
<dbReference type="PANTHER" id="PTHR19957:SF307">
    <property type="entry name" value="PROTEIN SSO1-RELATED"/>
    <property type="match status" value="1"/>
</dbReference>
<evidence type="ECO:0000313" key="9">
    <source>
        <dbReference type="EMBL" id="KAJ6265047.1"/>
    </source>
</evidence>
<evidence type="ECO:0000259" key="8">
    <source>
        <dbReference type="PROSITE" id="PS50192"/>
    </source>
</evidence>
<feature type="region of interest" description="Disordered" evidence="6">
    <location>
        <begin position="209"/>
        <end position="329"/>
    </location>
</feature>
<dbReference type="InterPro" id="IPR010989">
    <property type="entry name" value="SNARE"/>
</dbReference>
<keyword evidence="10" id="KW-1185">Reference proteome</keyword>
<evidence type="ECO:0000313" key="10">
    <source>
        <dbReference type="Proteomes" id="UP001221413"/>
    </source>
</evidence>
<comment type="similarity">
    <text evidence="2">Belongs to the syntaxin family.</text>
</comment>
<dbReference type="PANTHER" id="PTHR19957">
    <property type="entry name" value="SYNTAXIN"/>
    <property type="match status" value="1"/>
</dbReference>
<accession>A0AAD6J8N2</accession>
<keyword evidence="5 7" id="KW-0472">Membrane</keyword>
<proteinExistence type="inferred from homology"/>
<evidence type="ECO:0000256" key="2">
    <source>
        <dbReference type="ARBA" id="ARBA00009063"/>
    </source>
</evidence>
<keyword evidence="3 7" id="KW-0812">Transmembrane</keyword>
<dbReference type="GO" id="GO:0006886">
    <property type="term" value="P:intracellular protein transport"/>
    <property type="evidence" value="ECO:0007669"/>
    <property type="project" value="TreeGrafter"/>
</dbReference>
<dbReference type="SUPFAM" id="SSF47661">
    <property type="entry name" value="t-snare proteins"/>
    <property type="match status" value="1"/>
</dbReference>
<dbReference type="GO" id="GO:0005886">
    <property type="term" value="C:plasma membrane"/>
    <property type="evidence" value="ECO:0007669"/>
    <property type="project" value="TreeGrafter"/>
</dbReference>
<evidence type="ECO:0000256" key="6">
    <source>
        <dbReference type="SAM" id="MobiDB-lite"/>
    </source>
</evidence>
<dbReference type="EMBL" id="JAQGDS010000001">
    <property type="protein sequence ID" value="KAJ6265047.1"/>
    <property type="molecule type" value="Genomic_DNA"/>
</dbReference>
<reference evidence="9" key="1">
    <citation type="submission" date="2023-01" db="EMBL/GenBank/DDBJ databases">
        <title>The chitinases involved in constricting ring structure development in the nematode-trapping fungus Drechslerella dactyloides.</title>
        <authorList>
            <person name="Wang R."/>
            <person name="Zhang L."/>
            <person name="Tang P."/>
            <person name="Li S."/>
            <person name="Liang L."/>
        </authorList>
    </citation>
    <scope>NUCLEOTIDE SEQUENCE</scope>
    <source>
        <strain evidence="9">YMF1.00031</strain>
    </source>
</reference>
<dbReference type="GO" id="GO:0006906">
    <property type="term" value="P:vesicle fusion"/>
    <property type="evidence" value="ECO:0007669"/>
    <property type="project" value="TreeGrafter"/>
</dbReference>
<evidence type="ECO:0000256" key="4">
    <source>
        <dbReference type="ARBA" id="ARBA00022989"/>
    </source>
</evidence>
<dbReference type="InterPro" id="IPR045242">
    <property type="entry name" value="Syntaxin"/>
</dbReference>
<dbReference type="GO" id="GO:0000149">
    <property type="term" value="F:SNARE binding"/>
    <property type="evidence" value="ECO:0007669"/>
    <property type="project" value="TreeGrafter"/>
</dbReference>
<dbReference type="GO" id="GO:0048278">
    <property type="term" value="P:vesicle docking"/>
    <property type="evidence" value="ECO:0007669"/>
    <property type="project" value="TreeGrafter"/>
</dbReference>
<dbReference type="PROSITE" id="PS50192">
    <property type="entry name" value="T_SNARE"/>
    <property type="match status" value="1"/>
</dbReference>
<evidence type="ECO:0000256" key="7">
    <source>
        <dbReference type="SAM" id="Phobius"/>
    </source>
</evidence>
<dbReference type="SMART" id="SM00397">
    <property type="entry name" value="t_SNARE"/>
    <property type="match status" value="1"/>
</dbReference>
<gene>
    <name evidence="9" type="ORF">Dda_1202</name>
</gene>
<keyword evidence="4 7" id="KW-1133">Transmembrane helix</keyword>
<evidence type="ECO:0000256" key="5">
    <source>
        <dbReference type="ARBA" id="ARBA00023136"/>
    </source>
</evidence>
<comment type="caution">
    <text evidence="9">The sequence shown here is derived from an EMBL/GenBank/DDBJ whole genome shotgun (WGS) entry which is preliminary data.</text>
</comment>
<dbReference type="AlphaFoldDB" id="A0AAD6J8N2"/>
<feature type="compositionally biased region" description="Basic and acidic residues" evidence="6">
    <location>
        <begin position="290"/>
        <end position="306"/>
    </location>
</feature>
<evidence type="ECO:0000256" key="1">
    <source>
        <dbReference type="ARBA" id="ARBA00004211"/>
    </source>
</evidence>
<feature type="compositionally biased region" description="Polar residues" evidence="6">
    <location>
        <begin position="260"/>
        <end position="277"/>
    </location>
</feature>
<dbReference type="InterPro" id="IPR000727">
    <property type="entry name" value="T_SNARE_dom"/>
</dbReference>
<name>A0AAD6J8N2_DREDA</name>
<evidence type="ECO:0000256" key="3">
    <source>
        <dbReference type="ARBA" id="ARBA00022692"/>
    </source>
</evidence>
<comment type="subcellular location">
    <subcellularLocation>
        <location evidence="1">Membrane</location>
        <topology evidence="1">Single-pass type IV membrane protein</topology>
    </subcellularLocation>
</comment>
<organism evidence="9 10">
    <name type="scientific">Drechslerella dactyloides</name>
    <name type="common">Nematode-trapping fungus</name>
    <name type="synonym">Arthrobotrys dactyloides</name>
    <dbReference type="NCBI Taxonomy" id="74499"/>
    <lineage>
        <taxon>Eukaryota</taxon>
        <taxon>Fungi</taxon>
        <taxon>Dikarya</taxon>
        <taxon>Ascomycota</taxon>
        <taxon>Pezizomycotina</taxon>
        <taxon>Orbiliomycetes</taxon>
        <taxon>Orbiliales</taxon>
        <taxon>Orbiliaceae</taxon>
        <taxon>Drechslerella</taxon>
    </lineage>
</organism>
<dbReference type="GO" id="GO:0006887">
    <property type="term" value="P:exocytosis"/>
    <property type="evidence" value="ECO:0007669"/>
    <property type="project" value="TreeGrafter"/>
</dbReference>